<sequence length="131" mass="14085">MNGAGGWDTYEHLFISFRRYNPNGVEAGLGQAYRNKVQVHRYSADTFYNSCGGVLALANLDANDQPVWPKPGSNNPADTSSPLLAVRVARIDTVGGAAYINVCRAQSKGRESGAQCRDGLDNDCDGKVDNC</sequence>
<dbReference type="EMBL" id="JAEHOE010000004">
    <property type="protein sequence ID" value="KAG2500288.1"/>
    <property type="molecule type" value="Genomic_DNA"/>
</dbReference>
<dbReference type="Proteomes" id="UP000612055">
    <property type="component" value="Unassembled WGS sequence"/>
</dbReference>
<proteinExistence type="predicted"/>
<comment type="caution">
    <text evidence="1">The sequence shown here is derived from an EMBL/GenBank/DDBJ whole genome shotgun (WGS) entry which is preliminary data.</text>
</comment>
<evidence type="ECO:0000313" key="2">
    <source>
        <dbReference type="Proteomes" id="UP000612055"/>
    </source>
</evidence>
<gene>
    <name evidence="1" type="ORF">HYH03_001866</name>
</gene>
<reference evidence="1" key="1">
    <citation type="journal article" date="2020" name="bioRxiv">
        <title>Comparative genomics of Chlamydomonas.</title>
        <authorList>
            <person name="Craig R.J."/>
            <person name="Hasan A.R."/>
            <person name="Ness R.W."/>
            <person name="Keightley P.D."/>
        </authorList>
    </citation>
    <scope>NUCLEOTIDE SEQUENCE</scope>
    <source>
        <strain evidence="1">CCAP 11/70</strain>
    </source>
</reference>
<accession>A0A835YFJ0</accession>
<evidence type="ECO:0000313" key="1">
    <source>
        <dbReference type="EMBL" id="KAG2500288.1"/>
    </source>
</evidence>
<keyword evidence="2" id="KW-1185">Reference proteome</keyword>
<organism evidence="1 2">
    <name type="scientific">Edaphochlamys debaryana</name>
    <dbReference type="NCBI Taxonomy" id="47281"/>
    <lineage>
        <taxon>Eukaryota</taxon>
        <taxon>Viridiplantae</taxon>
        <taxon>Chlorophyta</taxon>
        <taxon>core chlorophytes</taxon>
        <taxon>Chlorophyceae</taxon>
        <taxon>CS clade</taxon>
        <taxon>Chlamydomonadales</taxon>
        <taxon>Chlamydomonadales incertae sedis</taxon>
        <taxon>Edaphochlamys</taxon>
    </lineage>
</organism>
<protein>
    <submittedName>
        <fullName evidence="1">Uncharacterized protein</fullName>
    </submittedName>
</protein>
<dbReference type="OrthoDB" id="541433at2759"/>
<name>A0A835YFJ0_9CHLO</name>
<dbReference type="AlphaFoldDB" id="A0A835YFJ0"/>